<protein>
    <submittedName>
        <fullName evidence="1">Uncharacterized protein</fullName>
    </submittedName>
</protein>
<organism evidence="1 2">
    <name type="scientific">Rhizocola hellebori</name>
    <dbReference type="NCBI Taxonomy" id="1392758"/>
    <lineage>
        <taxon>Bacteria</taxon>
        <taxon>Bacillati</taxon>
        <taxon>Actinomycetota</taxon>
        <taxon>Actinomycetes</taxon>
        <taxon>Micromonosporales</taxon>
        <taxon>Micromonosporaceae</taxon>
        <taxon>Rhizocola</taxon>
    </lineage>
</organism>
<evidence type="ECO:0000313" key="2">
    <source>
        <dbReference type="Proteomes" id="UP000612899"/>
    </source>
</evidence>
<gene>
    <name evidence="1" type="ORF">Rhe02_08990</name>
</gene>
<keyword evidence="2" id="KW-1185">Reference proteome</keyword>
<comment type="caution">
    <text evidence="1">The sequence shown here is derived from an EMBL/GenBank/DDBJ whole genome shotgun (WGS) entry which is preliminary data.</text>
</comment>
<reference evidence="1" key="1">
    <citation type="submission" date="2021-01" db="EMBL/GenBank/DDBJ databases">
        <title>Whole genome shotgun sequence of Rhizocola hellebori NBRC 109834.</title>
        <authorList>
            <person name="Komaki H."/>
            <person name="Tamura T."/>
        </authorList>
    </citation>
    <scope>NUCLEOTIDE SEQUENCE</scope>
    <source>
        <strain evidence="1">NBRC 109834</strain>
    </source>
</reference>
<proteinExistence type="predicted"/>
<accession>A0A8J3VDY5</accession>
<name>A0A8J3VDY5_9ACTN</name>
<sequence length="159" mass="17547">MRQFSCRTKSSFATTKTIHTPHADVYYRADRFSAGAAQAVEQEQRLTGTRNGDRHPTPAHGNRLAIGPNAACGTQCHACLATYFMAQLYPKMPQFKCINVNTWRLSQLRDGLPGCKSAAATWLALNDLDLVVVDAVASTKSARMVSRRVITHVRWAGQL</sequence>
<dbReference type="Proteomes" id="UP000612899">
    <property type="component" value="Unassembled WGS sequence"/>
</dbReference>
<dbReference type="AlphaFoldDB" id="A0A8J3VDY5"/>
<dbReference type="EMBL" id="BONY01000004">
    <property type="protein sequence ID" value="GIH02832.1"/>
    <property type="molecule type" value="Genomic_DNA"/>
</dbReference>
<evidence type="ECO:0000313" key="1">
    <source>
        <dbReference type="EMBL" id="GIH02832.1"/>
    </source>
</evidence>